<feature type="transmembrane region" description="Helical" evidence="1">
    <location>
        <begin position="913"/>
        <end position="933"/>
    </location>
</feature>
<dbReference type="SUPFAM" id="SSF48452">
    <property type="entry name" value="TPR-like"/>
    <property type="match status" value="1"/>
</dbReference>
<dbReference type="PANTHER" id="PTHR10098">
    <property type="entry name" value="RAPSYN-RELATED"/>
    <property type="match status" value="1"/>
</dbReference>
<sequence>MVSCLFSYGAQASQSVPNPQVQKLITSAEEDRLVFQFVPAYLKYNQALTTSGVLDSAQWVTIQHGMAACLIRLNAPESAQKLLSASHKVIARRFGKKSGQMLEWYDLMGELYYKRLVIDPALAYWKKANRLALDLYGPNHIHTARTYRQLGRFFIGEADVAVDYALTAVKILRRQPRYLQYKEAVLYYNVLGYAIHEEQYDPQGYTQEGRRFASNLHAALAYYDSALLADKSSRGSQKATSAMVYHNMGNSYNNLYGFRQDLAPILQKNADQYFTSANQYYDKAIGLFEQTKVHPGSVTLTLVTKAILLQLKDDWETSLLLYTQGLQRLMPHEKITDPLHLPPFPAGVPQREYLLLLTGKIKSLLKLYEAKKDVAYLQAYHQHVVQYISFLEAAKREATSLAGSKDRIDYEGASEGYGWGINASYLLYQTTRQEHYKQQALDIANRFKSYSLLHNEVNHQAGNREKPTPESLAQQQLEKRWKRLEERKSLLLLYPALQQTQYFKNVPVEWQQVRDQLQALEKASNRRALVPSVQTLPTIQQLQKELAPDEALLEMVHFDQGITPQRNKLFAFVISKEDITFLKLEDMDTTLLTKIPALHQALAQREDAAYRTNAYHVYQEVAKPLMRHMPAHVKKLIFLPDSEYWRIPFGALLTKPAQHANFKTYPYLLQKYHVSYAHSSAYWYVLRQGNGNRGMNQESRVLAMAPFALPAKFSQDASLQLPFTASLLQYLKGKLPGTYLVDEKATEAYFKQNASRYSILHLATHAEANTEEPGLSKFRLATGGGEDGELHLEELLELNLRPALAILSACETAIGVSTHRNRAEVQSLSWSFKFIGAQSTVATLWKVDDRSTAAVLQDFYAGIMAGEDKSVALSMAKRRYLAQARTSEEAHPFYWAGLVLNGQEQGFETSVSLAFWLKLSVLAYFLVLLGYGVQRVYLQCTRR</sequence>
<protein>
    <recommendedName>
        <fullName evidence="2">CHAT domain-containing protein</fullName>
    </recommendedName>
</protein>
<evidence type="ECO:0000313" key="4">
    <source>
        <dbReference type="Proteomes" id="UP001501844"/>
    </source>
</evidence>
<keyword evidence="1" id="KW-0472">Membrane</keyword>
<dbReference type="InterPro" id="IPR011990">
    <property type="entry name" value="TPR-like_helical_dom_sf"/>
</dbReference>
<keyword evidence="1" id="KW-0812">Transmembrane</keyword>
<keyword evidence="4" id="KW-1185">Reference proteome</keyword>
<accession>A0ABP8FV02</accession>
<name>A0ABP8FV02_9BACT</name>
<comment type="caution">
    <text evidence="3">The sequence shown here is derived from an EMBL/GenBank/DDBJ whole genome shotgun (WGS) entry which is preliminary data.</text>
</comment>
<dbReference type="PANTHER" id="PTHR10098:SF108">
    <property type="entry name" value="TETRATRICOPEPTIDE REPEAT PROTEIN 28"/>
    <property type="match status" value="1"/>
</dbReference>
<dbReference type="Proteomes" id="UP001501844">
    <property type="component" value="Unassembled WGS sequence"/>
</dbReference>
<evidence type="ECO:0000256" key="1">
    <source>
        <dbReference type="SAM" id="Phobius"/>
    </source>
</evidence>
<evidence type="ECO:0000259" key="2">
    <source>
        <dbReference type="Pfam" id="PF12770"/>
    </source>
</evidence>
<proteinExistence type="predicted"/>
<keyword evidence="1" id="KW-1133">Transmembrane helix</keyword>
<evidence type="ECO:0000313" key="3">
    <source>
        <dbReference type="EMBL" id="GAA4311557.1"/>
    </source>
</evidence>
<feature type="domain" description="CHAT" evidence="2">
    <location>
        <begin position="617"/>
        <end position="902"/>
    </location>
</feature>
<organism evidence="3 4">
    <name type="scientific">Nibribacter koreensis</name>
    <dbReference type="NCBI Taxonomy" id="1084519"/>
    <lineage>
        <taxon>Bacteria</taxon>
        <taxon>Pseudomonadati</taxon>
        <taxon>Bacteroidota</taxon>
        <taxon>Cytophagia</taxon>
        <taxon>Cytophagales</taxon>
        <taxon>Hymenobacteraceae</taxon>
        <taxon>Nibribacter</taxon>
    </lineage>
</organism>
<gene>
    <name evidence="3" type="ORF">GCM10023183_30360</name>
</gene>
<dbReference type="InterPro" id="IPR024983">
    <property type="entry name" value="CHAT_dom"/>
</dbReference>
<reference evidence="4" key="1">
    <citation type="journal article" date="2019" name="Int. J. Syst. Evol. Microbiol.">
        <title>The Global Catalogue of Microorganisms (GCM) 10K type strain sequencing project: providing services to taxonomists for standard genome sequencing and annotation.</title>
        <authorList>
            <consortium name="The Broad Institute Genomics Platform"/>
            <consortium name="The Broad Institute Genome Sequencing Center for Infectious Disease"/>
            <person name="Wu L."/>
            <person name="Ma J."/>
        </authorList>
    </citation>
    <scope>NUCLEOTIDE SEQUENCE [LARGE SCALE GENOMIC DNA]</scope>
    <source>
        <strain evidence="4">JCM 17917</strain>
    </source>
</reference>
<dbReference type="Gene3D" id="1.25.40.10">
    <property type="entry name" value="Tetratricopeptide repeat domain"/>
    <property type="match status" value="1"/>
</dbReference>
<dbReference type="Pfam" id="PF12770">
    <property type="entry name" value="CHAT"/>
    <property type="match status" value="1"/>
</dbReference>
<dbReference type="EMBL" id="BAABGX010000002">
    <property type="protein sequence ID" value="GAA4311557.1"/>
    <property type="molecule type" value="Genomic_DNA"/>
</dbReference>